<dbReference type="OrthoDB" id="308383at2759"/>
<dbReference type="Gene3D" id="1.10.30.10">
    <property type="entry name" value="High mobility group box domain"/>
    <property type="match status" value="1"/>
</dbReference>
<feature type="region of interest" description="Disordered" evidence="2">
    <location>
        <begin position="639"/>
        <end position="708"/>
    </location>
</feature>
<feature type="compositionally biased region" description="Basic and acidic residues" evidence="2">
    <location>
        <begin position="325"/>
        <end position="337"/>
    </location>
</feature>
<dbReference type="InterPro" id="IPR036910">
    <property type="entry name" value="HMG_box_dom_sf"/>
</dbReference>
<feature type="compositionally biased region" description="Basic and acidic residues" evidence="2">
    <location>
        <begin position="426"/>
        <end position="452"/>
    </location>
</feature>
<feature type="compositionally biased region" description="Basic and acidic residues" evidence="2">
    <location>
        <begin position="107"/>
        <end position="117"/>
    </location>
</feature>
<dbReference type="AlphaFoldDB" id="A0A8B8DCD5"/>
<feature type="compositionally biased region" description="Basic and acidic residues" evidence="2">
    <location>
        <begin position="946"/>
        <end position="957"/>
    </location>
</feature>
<keyword evidence="1" id="KW-0862">Zinc</keyword>
<feature type="compositionally biased region" description="Basic residues" evidence="2">
    <location>
        <begin position="930"/>
        <end position="945"/>
    </location>
</feature>
<feature type="domain" description="C2H2-type" evidence="3">
    <location>
        <begin position="865"/>
        <end position="893"/>
    </location>
</feature>
<keyword evidence="4" id="KW-1185">Reference proteome</keyword>
<keyword evidence="1" id="KW-0479">Metal-binding</keyword>
<feature type="compositionally biased region" description="Basic and acidic residues" evidence="2">
    <location>
        <begin position="373"/>
        <end position="383"/>
    </location>
</feature>
<dbReference type="GO" id="GO:0008270">
    <property type="term" value="F:zinc ion binding"/>
    <property type="evidence" value="ECO:0007669"/>
    <property type="project" value="UniProtKB-KW"/>
</dbReference>
<dbReference type="PROSITE" id="PS00028">
    <property type="entry name" value="ZINC_FINGER_C2H2_1"/>
    <property type="match status" value="1"/>
</dbReference>
<evidence type="ECO:0000259" key="3">
    <source>
        <dbReference type="PROSITE" id="PS50157"/>
    </source>
</evidence>
<dbReference type="InterPro" id="IPR013087">
    <property type="entry name" value="Znf_C2H2_type"/>
</dbReference>
<feature type="compositionally biased region" description="Polar residues" evidence="2">
    <location>
        <begin position="171"/>
        <end position="180"/>
    </location>
</feature>
<dbReference type="PROSITE" id="PS50157">
    <property type="entry name" value="ZINC_FINGER_C2H2_2"/>
    <property type="match status" value="1"/>
</dbReference>
<proteinExistence type="predicted"/>
<keyword evidence="1" id="KW-0863">Zinc-finger</keyword>
<feature type="compositionally biased region" description="Polar residues" evidence="2">
    <location>
        <begin position="664"/>
        <end position="677"/>
    </location>
</feature>
<feature type="compositionally biased region" description="Low complexity" evidence="2">
    <location>
        <begin position="413"/>
        <end position="424"/>
    </location>
</feature>
<protein>
    <submittedName>
        <fullName evidence="5 6">Uncharacterized protein LOC111125290 isoform X1</fullName>
    </submittedName>
</protein>
<feature type="region of interest" description="Disordered" evidence="2">
    <location>
        <begin position="923"/>
        <end position="974"/>
    </location>
</feature>
<name>A0A8B8DCD5_CRAVI</name>
<sequence>MEATTVYIKKEIEDAEYERSYHYSSNDTLLNPVTHEEDYTVTVNPEAILDIKYEREEDPSSNDSESIADFSSNDSALTLNNDVAISPPPKEPPALNINRRKRKLRVRRLDARQREQADKEDEEAVGSNAVKTEPEMDVEFPTFWNGDDTNNYDDTSIKMENADDDFGSESYMENCSNGTTEIAPEDDFVIKTENVDDSLSYNCQTCSSSRRKRKSLEESTDAHQNVPVGNLMSLKDSEGEGSNQPQSKLEKIIHTGQPKGKTRKTWFLDADKGMWKRRSWYEEEAKNMMQKTQEDLRQIEELYSSKPEGQKKEFYKSILQTPGNKPEKKENKKEARRAGGKKRSRYEEKTELMKRKTEEDEEFIGSLKTMFKRPADTSEHSNHSIDSTSSATPSVSSPPEVGVSENGEKSAMLSTSLLTLTELSEYNEKRKGSNKIPIEEDKWKELSKKSSEELEQEISDLNGKRRLTVPRKSMYEEKTRFMNRKTQEDEELIRGLQSLRKLVSKDSKEYKQLLSETSVLSDNIKEHEEISANTFEYQPGPGVPVKKIVLPTENSQMYLIPQRWESDEALGDTAEYAPVLYSNENHPDLKGKIPQWNLRAPMIAKIWRDLPEHTRETYKAKCKQNKLKREDDQKKMLEEELKRHSTKKGKQSRSDHSYRANVPMQRNTPVRQSQRLISKSSNSSSLSDEATESSERSSSPGGGFIDIRKSKYEEKAKMLTMKSEQDKAMMAKANLPMPREGPPERLPGSHYALSMQMMALKTQQEMATLAKLIPQEKVAALQSRQTIFLKEQSYVDENDEIPAPKIFIINNGKAYSTIYNGNQITSESPPVQEDVNLYQNSVFNVRKSGHNEEPEKGFLLEDSVLMCSECGEEFTSLSDMDSHKTLSHNYKPSVVLPKEDTALPFIKFEPVDEDFTKMENSGIYAEGTKDRKRKGKGKGKMKVKKDKGSEKSSDDTKSNYGTCDTDLKIKTEVL</sequence>
<feature type="compositionally biased region" description="Low complexity" evidence="2">
    <location>
        <begin position="387"/>
        <end position="405"/>
    </location>
</feature>
<reference evidence="5 6" key="1">
    <citation type="submission" date="2025-04" db="UniProtKB">
        <authorList>
            <consortium name="RefSeq"/>
        </authorList>
    </citation>
    <scope>IDENTIFICATION</scope>
    <source>
        <tissue evidence="5 6">Whole sample</tissue>
    </source>
</reference>
<dbReference type="RefSeq" id="XP_022324611.1">
    <property type="nucleotide sequence ID" value="XM_022468903.1"/>
</dbReference>
<feature type="compositionally biased region" description="Polar residues" evidence="2">
    <location>
        <begin position="61"/>
        <end position="83"/>
    </location>
</feature>
<organism evidence="4 6">
    <name type="scientific">Crassostrea virginica</name>
    <name type="common">Eastern oyster</name>
    <dbReference type="NCBI Taxonomy" id="6565"/>
    <lineage>
        <taxon>Eukaryota</taxon>
        <taxon>Metazoa</taxon>
        <taxon>Spiralia</taxon>
        <taxon>Lophotrochozoa</taxon>
        <taxon>Mollusca</taxon>
        <taxon>Bivalvia</taxon>
        <taxon>Autobranchia</taxon>
        <taxon>Pteriomorphia</taxon>
        <taxon>Ostreida</taxon>
        <taxon>Ostreoidea</taxon>
        <taxon>Ostreidae</taxon>
        <taxon>Crassostrea</taxon>
    </lineage>
</organism>
<dbReference type="Proteomes" id="UP000694844">
    <property type="component" value="Chromosome 3"/>
</dbReference>
<evidence type="ECO:0000256" key="1">
    <source>
        <dbReference type="PROSITE-ProRule" id="PRU00042"/>
    </source>
</evidence>
<evidence type="ECO:0000256" key="2">
    <source>
        <dbReference type="SAM" id="MobiDB-lite"/>
    </source>
</evidence>
<dbReference type="KEGG" id="cvn:111125290"/>
<dbReference type="GeneID" id="111125290"/>
<feature type="region of interest" description="Disordered" evidence="2">
    <location>
        <begin position="53"/>
        <end position="183"/>
    </location>
</feature>
<evidence type="ECO:0000313" key="6">
    <source>
        <dbReference type="RefSeq" id="XP_022324611.1"/>
    </source>
</evidence>
<feature type="compositionally biased region" description="Basic and acidic residues" evidence="2">
    <location>
        <begin position="965"/>
        <end position="974"/>
    </location>
</feature>
<gene>
    <name evidence="5 6" type="primary">LOC111125290</name>
</gene>
<dbReference type="RefSeq" id="XP_022324610.1">
    <property type="nucleotide sequence ID" value="XM_022468902.1"/>
</dbReference>
<feature type="compositionally biased region" description="Basic and acidic residues" evidence="2">
    <location>
        <begin position="345"/>
        <end position="358"/>
    </location>
</feature>
<accession>A0A8B8DCD5</accession>
<feature type="region of interest" description="Disordered" evidence="2">
    <location>
        <begin position="210"/>
        <end position="264"/>
    </location>
</feature>
<feature type="region of interest" description="Disordered" evidence="2">
    <location>
        <begin position="302"/>
        <end position="457"/>
    </location>
</feature>
<feature type="compositionally biased region" description="Low complexity" evidence="2">
    <location>
        <begin position="678"/>
        <end position="688"/>
    </location>
</feature>
<evidence type="ECO:0000313" key="4">
    <source>
        <dbReference type="Proteomes" id="UP000694844"/>
    </source>
</evidence>
<evidence type="ECO:0000313" key="5">
    <source>
        <dbReference type="RefSeq" id="XP_022324610.1"/>
    </source>
</evidence>